<feature type="region of interest" description="Disordered" evidence="1">
    <location>
        <begin position="304"/>
        <end position="408"/>
    </location>
</feature>
<dbReference type="InterPro" id="IPR029400">
    <property type="entry name" value="TINF2_N"/>
</dbReference>
<dbReference type="PANTHER" id="PTHR15512:SF0">
    <property type="entry name" value="TERF1-INTERACTING NUCLEAR FACTOR 2"/>
    <property type="match status" value="1"/>
</dbReference>
<feature type="compositionally biased region" description="Polar residues" evidence="1">
    <location>
        <begin position="471"/>
        <end position="486"/>
    </location>
</feature>
<reference evidence="3" key="1">
    <citation type="submission" date="2021-01" db="EMBL/GenBank/DDBJ databases">
        <authorList>
            <person name="Zahm M."/>
            <person name="Roques C."/>
            <person name="Cabau C."/>
            <person name="Klopp C."/>
            <person name="Donnadieu C."/>
            <person name="Jouanno E."/>
            <person name="Lampietro C."/>
            <person name="Louis A."/>
            <person name="Herpin A."/>
            <person name="Echchiki A."/>
            <person name="Berthelot C."/>
            <person name="Parey E."/>
            <person name="Roest-Crollius H."/>
            <person name="Braasch I."/>
            <person name="Postlethwait J."/>
            <person name="Bobe J."/>
            <person name="Montfort J."/>
            <person name="Bouchez O."/>
            <person name="Begum T."/>
            <person name="Mejri S."/>
            <person name="Adams A."/>
            <person name="Chen W.-J."/>
            <person name="Guiguen Y."/>
        </authorList>
    </citation>
    <scope>NUCLEOTIDE SEQUENCE</scope>
    <source>
        <tissue evidence="3">Blood</tissue>
    </source>
</reference>
<sequence length="593" mass="65016">MESGIFVGEGHSDHTVSMASLRVLAPPMRLVSAAMWQVMQRKDVLHYGKLEEFVSSISEMVPGLLSYRHRAKLTLGLQARMIMELCRTQDPPDPPSILRHLERIQTPPCQGERDEKVETAACSFKLLVRSLLENPAQRQDFFQVEFVVEYGPQFDMALEKLFWEFLSRLDQLLPVPDLAQTVSWLSAAPSVQEECVQAVSQPQLLHILLRHQKLLGHLGTYALPSSMGDSILSSLSLPPSGQVLCTKPTTADPYGQSGTSVKLSASHKQGRSSPITPVIGLLTSQNLPLTASCATGAGNALATPTDGMGAESGASVVSQGRGGASTPLDDEKAETVTGKASPPDRLGQERLSLSAGLEPKGLPKQSRQEGEASLDQQDEKSVRRRVSERLRRRERESAREERCGGQDAGQTLQIGQEVAGLSPVLTSCLKRQPWVLLHRLSTDTLPVLERPHCQGNGIQSPQRRLLVVTEATRSPQRQSPVVTEGTSCRRRGRGVKRKLSTSVTPQKQPSYSSEKENCVTLPVSLGLSPVIALRSHSRGRKSITPAGDDDIIIDSEDEEINHVRGRLFVEQYYRTKHNTFVPTLREYCGSSLA</sequence>
<keyword evidence="4" id="KW-1185">Reference proteome</keyword>
<comment type="caution">
    <text evidence="3">The sequence shown here is derived from an EMBL/GenBank/DDBJ whole genome shotgun (WGS) entry which is preliminary data.</text>
</comment>
<evidence type="ECO:0000313" key="3">
    <source>
        <dbReference type="EMBL" id="KAI1888639.1"/>
    </source>
</evidence>
<protein>
    <recommendedName>
        <fullName evidence="2">TERF1-interacting nuclear factor 2 N-terminal domain-containing protein</fullName>
    </recommendedName>
</protein>
<dbReference type="GO" id="GO:0042162">
    <property type="term" value="F:telomeric DNA binding"/>
    <property type="evidence" value="ECO:0007669"/>
    <property type="project" value="TreeGrafter"/>
</dbReference>
<dbReference type="Pfam" id="PF14973">
    <property type="entry name" value="TINF2_N"/>
    <property type="match status" value="1"/>
</dbReference>
<dbReference type="Proteomes" id="UP000829720">
    <property type="component" value="Unassembled WGS sequence"/>
</dbReference>
<evidence type="ECO:0000313" key="4">
    <source>
        <dbReference type="Proteomes" id="UP000829720"/>
    </source>
</evidence>
<feature type="region of interest" description="Disordered" evidence="1">
    <location>
        <begin position="247"/>
        <end position="273"/>
    </location>
</feature>
<dbReference type="AlphaFoldDB" id="A0A8T3CTI5"/>
<gene>
    <name evidence="3" type="ORF">AGOR_G00187220</name>
</gene>
<accession>A0A8T3CTI5</accession>
<dbReference type="GO" id="GO:1904356">
    <property type="term" value="P:regulation of telomere maintenance via telomere lengthening"/>
    <property type="evidence" value="ECO:0007669"/>
    <property type="project" value="TreeGrafter"/>
</dbReference>
<evidence type="ECO:0000259" key="2">
    <source>
        <dbReference type="Pfam" id="PF14973"/>
    </source>
</evidence>
<feature type="compositionally biased region" description="Basic and acidic residues" evidence="1">
    <location>
        <begin position="377"/>
        <end position="404"/>
    </location>
</feature>
<dbReference type="EMBL" id="JAERUA010000017">
    <property type="protein sequence ID" value="KAI1888639.1"/>
    <property type="molecule type" value="Genomic_DNA"/>
</dbReference>
<feature type="compositionally biased region" description="Polar residues" evidence="1">
    <location>
        <begin position="256"/>
        <end position="273"/>
    </location>
</feature>
<feature type="compositionally biased region" description="Polar residues" evidence="1">
    <location>
        <begin position="500"/>
        <end position="512"/>
    </location>
</feature>
<feature type="domain" description="TERF1-interacting nuclear factor 2 N-terminal" evidence="2">
    <location>
        <begin position="36"/>
        <end position="180"/>
    </location>
</feature>
<dbReference type="CDD" id="cd11657">
    <property type="entry name" value="TIN2_N"/>
    <property type="match status" value="1"/>
</dbReference>
<feature type="region of interest" description="Disordered" evidence="1">
    <location>
        <begin position="471"/>
        <end position="515"/>
    </location>
</feature>
<dbReference type="PANTHER" id="PTHR15512">
    <property type="entry name" value="TERF1-INTERACTING NUCLEAR FACTOR 2"/>
    <property type="match status" value="1"/>
</dbReference>
<name>A0A8T3CTI5_9TELE</name>
<dbReference type="OrthoDB" id="8652439at2759"/>
<feature type="compositionally biased region" description="Basic residues" evidence="1">
    <location>
        <begin position="488"/>
        <end position="499"/>
    </location>
</feature>
<evidence type="ECO:0000256" key="1">
    <source>
        <dbReference type="SAM" id="MobiDB-lite"/>
    </source>
</evidence>
<dbReference type="GO" id="GO:0016233">
    <property type="term" value="P:telomere capping"/>
    <property type="evidence" value="ECO:0007669"/>
    <property type="project" value="InterPro"/>
</dbReference>
<proteinExistence type="predicted"/>
<dbReference type="InterPro" id="IPR039098">
    <property type="entry name" value="TINF2"/>
</dbReference>
<organism evidence="3 4">
    <name type="scientific">Albula goreensis</name>
    <dbReference type="NCBI Taxonomy" id="1534307"/>
    <lineage>
        <taxon>Eukaryota</taxon>
        <taxon>Metazoa</taxon>
        <taxon>Chordata</taxon>
        <taxon>Craniata</taxon>
        <taxon>Vertebrata</taxon>
        <taxon>Euteleostomi</taxon>
        <taxon>Actinopterygii</taxon>
        <taxon>Neopterygii</taxon>
        <taxon>Teleostei</taxon>
        <taxon>Albuliformes</taxon>
        <taxon>Albulidae</taxon>
        <taxon>Albula</taxon>
    </lineage>
</organism>
<dbReference type="GO" id="GO:0070187">
    <property type="term" value="C:shelterin complex"/>
    <property type="evidence" value="ECO:0007669"/>
    <property type="project" value="InterPro"/>
</dbReference>